<gene>
    <name evidence="3" type="ORF">SAMN05660991_04679</name>
</gene>
<dbReference type="RefSeq" id="WP_091949770.1">
    <property type="nucleotide sequence ID" value="NZ_FOEE01000028.1"/>
</dbReference>
<feature type="transmembrane region" description="Helical" evidence="1">
    <location>
        <begin position="150"/>
        <end position="169"/>
    </location>
</feature>
<proteinExistence type="predicted"/>
<evidence type="ECO:0000256" key="1">
    <source>
        <dbReference type="SAM" id="Phobius"/>
    </source>
</evidence>
<evidence type="ECO:0000313" key="4">
    <source>
        <dbReference type="Proteomes" id="UP000198960"/>
    </source>
</evidence>
<dbReference type="Proteomes" id="UP000198960">
    <property type="component" value="Unassembled WGS sequence"/>
</dbReference>
<keyword evidence="4" id="KW-1185">Reference proteome</keyword>
<keyword evidence="1" id="KW-0812">Transmembrane</keyword>
<protein>
    <recommendedName>
        <fullName evidence="5">MYXO-CTERM domain-containing protein</fullName>
    </recommendedName>
</protein>
<keyword evidence="2" id="KW-0732">Signal</keyword>
<name>A0A1H8WSL5_9ACTN</name>
<dbReference type="AlphaFoldDB" id="A0A1H8WSL5"/>
<evidence type="ECO:0000256" key="2">
    <source>
        <dbReference type="SAM" id="SignalP"/>
    </source>
</evidence>
<accession>A0A1H8WSL5</accession>
<dbReference type="STRING" id="673521.SAMN05660991_04679"/>
<sequence>MAGSSRNTGSRIRARIARLATIGVIAALALIFTPGTASANTGVAPIVDCYRYNNDGTFWVVLGYTNPGSQKTYAYGTTNQVYPTRLQGQQPKQFAAGTVHGVWTVRLTYAEIFQQDARWVLNGTTLRYSQYVNYAQECPPSTVLPADGNGTGTAVALGAAGVVGAAVLVRHKRRLNRLADSPPSPDAGA</sequence>
<feature type="chain" id="PRO_5011486145" description="MYXO-CTERM domain-containing protein" evidence="2">
    <location>
        <begin position="40"/>
        <end position="189"/>
    </location>
</feature>
<keyword evidence="1" id="KW-1133">Transmembrane helix</keyword>
<reference evidence="4" key="1">
    <citation type="submission" date="2016-10" db="EMBL/GenBank/DDBJ databases">
        <authorList>
            <person name="Varghese N."/>
            <person name="Submissions S."/>
        </authorList>
    </citation>
    <scope>NUCLEOTIDE SEQUENCE [LARGE SCALE GENOMIC DNA]</scope>
    <source>
        <strain evidence="4">DSM 45413</strain>
    </source>
</reference>
<organism evidence="3 4">
    <name type="scientific">Trujillonella endophytica</name>
    <dbReference type="NCBI Taxonomy" id="673521"/>
    <lineage>
        <taxon>Bacteria</taxon>
        <taxon>Bacillati</taxon>
        <taxon>Actinomycetota</taxon>
        <taxon>Actinomycetes</taxon>
        <taxon>Geodermatophilales</taxon>
        <taxon>Geodermatophilaceae</taxon>
        <taxon>Trujillonella</taxon>
    </lineage>
</organism>
<evidence type="ECO:0000313" key="3">
    <source>
        <dbReference type="EMBL" id="SEP30427.1"/>
    </source>
</evidence>
<dbReference type="OrthoDB" id="5196445at2"/>
<keyword evidence="1" id="KW-0472">Membrane</keyword>
<feature type="signal peptide" evidence="2">
    <location>
        <begin position="1"/>
        <end position="39"/>
    </location>
</feature>
<evidence type="ECO:0008006" key="5">
    <source>
        <dbReference type="Google" id="ProtNLM"/>
    </source>
</evidence>
<dbReference type="EMBL" id="FOEE01000028">
    <property type="protein sequence ID" value="SEP30427.1"/>
    <property type="molecule type" value="Genomic_DNA"/>
</dbReference>